<name>A0A6I3JDP6_9ACTN</name>
<dbReference type="GO" id="GO:0000976">
    <property type="term" value="F:transcription cis-regulatory region binding"/>
    <property type="evidence" value="ECO:0007669"/>
    <property type="project" value="TreeGrafter"/>
</dbReference>
<evidence type="ECO:0000256" key="1">
    <source>
        <dbReference type="ARBA" id="ARBA00023015"/>
    </source>
</evidence>
<evidence type="ECO:0000256" key="2">
    <source>
        <dbReference type="ARBA" id="ARBA00023125"/>
    </source>
</evidence>
<keyword evidence="3" id="KW-0804">Transcription</keyword>
<dbReference type="PANTHER" id="PTHR30055">
    <property type="entry name" value="HTH-TYPE TRANSCRIPTIONAL REGULATOR RUTR"/>
    <property type="match status" value="1"/>
</dbReference>
<feature type="domain" description="HTH tetR-type" evidence="5">
    <location>
        <begin position="93"/>
        <end position="153"/>
    </location>
</feature>
<dbReference type="InterPro" id="IPR009057">
    <property type="entry name" value="Homeodomain-like_sf"/>
</dbReference>
<accession>A0A6I3JDP6</accession>
<dbReference type="InterPro" id="IPR050109">
    <property type="entry name" value="HTH-type_TetR-like_transc_reg"/>
</dbReference>
<keyword evidence="7" id="KW-1185">Reference proteome</keyword>
<keyword evidence="2 4" id="KW-0238">DNA-binding</keyword>
<evidence type="ECO:0000256" key="4">
    <source>
        <dbReference type="PROSITE-ProRule" id="PRU00335"/>
    </source>
</evidence>
<reference evidence="6 7" key="1">
    <citation type="submission" date="2019-10" db="EMBL/GenBank/DDBJ databases">
        <title>Nocardioides novel species isolated from the excrement of Marmot.</title>
        <authorList>
            <person name="Zhang G."/>
        </authorList>
    </citation>
    <scope>NUCLEOTIDE SEQUENCE [LARGE SCALE GENOMIC DNA]</scope>
    <source>
        <strain evidence="7">zg-579</strain>
    </source>
</reference>
<organism evidence="6 7">
    <name type="scientific">Nocardioides marmotae</name>
    <dbReference type="NCBI Taxonomy" id="2663857"/>
    <lineage>
        <taxon>Bacteria</taxon>
        <taxon>Bacillati</taxon>
        <taxon>Actinomycetota</taxon>
        <taxon>Actinomycetes</taxon>
        <taxon>Propionibacteriales</taxon>
        <taxon>Nocardioidaceae</taxon>
        <taxon>Nocardioides</taxon>
    </lineage>
</organism>
<dbReference type="GO" id="GO:0003700">
    <property type="term" value="F:DNA-binding transcription factor activity"/>
    <property type="evidence" value="ECO:0007669"/>
    <property type="project" value="TreeGrafter"/>
</dbReference>
<protein>
    <submittedName>
        <fullName evidence="6">TetR family transcriptional regulator</fullName>
    </submittedName>
</protein>
<dbReference type="Proteomes" id="UP000433406">
    <property type="component" value="Unassembled WGS sequence"/>
</dbReference>
<gene>
    <name evidence="6" type="ORF">GGQ22_14245</name>
</gene>
<dbReference type="PANTHER" id="PTHR30055:SF238">
    <property type="entry name" value="MYCOFACTOCIN BIOSYNTHESIS TRANSCRIPTIONAL REGULATOR MFTR-RELATED"/>
    <property type="match status" value="1"/>
</dbReference>
<evidence type="ECO:0000256" key="3">
    <source>
        <dbReference type="ARBA" id="ARBA00023163"/>
    </source>
</evidence>
<dbReference type="EMBL" id="WLCI01000015">
    <property type="protein sequence ID" value="MTB96237.1"/>
    <property type="molecule type" value="Genomic_DNA"/>
</dbReference>
<keyword evidence="1" id="KW-0805">Transcription regulation</keyword>
<dbReference type="SUPFAM" id="SSF46689">
    <property type="entry name" value="Homeodomain-like"/>
    <property type="match status" value="1"/>
</dbReference>
<dbReference type="Gene3D" id="1.10.357.10">
    <property type="entry name" value="Tetracycline Repressor, domain 2"/>
    <property type="match status" value="1"/>
</dbReference>
<dbReference type="PROSITE" id="PS50977">
    <property type="entry name" value="HTH_TETR_2"/>
    <property type="match status" value="1"/>
</dbReference>
<evidence type="ECO:0000313" key="6">
    <source>
        <dbReference type="EMBL" id="MTB96237.1"/>
    </source>
</evidence>
<feature type="DNA-binding region" description="H-T-H motif" evidence="4">
    <location>
        <begin position="116"/>
        <end position="135"/>
    </location>
</feature>
<proteinExistence type="predicted"/>
<comment type="caution">
    <text evidence="6">The sequence shown here is derived from an EMBL/GenBank/DDBJ whole genome shotgun (WGS) entry which is preliminary data.</text>
</comment>
<sequence>MTMPPAWLMVVATAPTTPWSGAVCSRMVIEYDEVVAAARLVTAPLSAPAAVTGKSGQGNVTRITILHFLVGSATLHSMSGSAIELSRRDAKRRETEDRISDCAQRLVAEHGLDGFTMEDLAAAADVSRRTLFNYFPSKVDAVLGNLPTIPADVRETFVRGGPHGALVEDLAVLARVVLADTDLQREQVDRLQHILTTTPRLAMSVHCRFEEVSADIAALVAQRDPGLTGMPARLLVRLLVTVFDSAMAAYVAGDDRPLADLFDEHLAAARRLLA</sequence>
<dbReference type="AlphaFoldDB" id="A0A6I3JDP6"/>
<dbReference type="InterPro" id="IPR001647">
    <property type="entry name" value="HTH_TetR"/>
</dbReference>
<evidence type="ECO:0000313" key="7">
    <source>
        <dbReference type="Proteomes" id="UP000433406"/>
    </source>
</evidence>
<dbReference type="Pfam" id="PF00440">
    <property type="entry name" value="TetR_N"/>
    <property type="match status" value="1"/>
</dbReference>
<evidence type="ECO:0000259" key="5">
    <source>
        <dbReference type="PROSITE" id="PS50977"/>
    </source>
</evidence>